<dbReference type="EMBL" id="JAXARY010000024">
    <property type="protein sequence ID" value="MDX8129670.1"/>
    <property type="molecule type" value="Genomic_DNA"/>
</dbReference>
<dbReference type="RefSeq" id="WP_319962764.1">
    <property type="nucleotide sequence ID" value="NZ_JAXARY010000024.1"/>
</dbReference>
<comment type="caution">
    <text evidence="2">The sequence shown here is derived from an EMBL/GenBank/DDBJ whole genome shotgun (WGS) entry which is preliminary data.</text>
</comment>
<sequence>MRSHRYYHWLVVGALALLLAILLLDRVVSASICMQLLGWDLQAKQIQTRALWSWVIAVGIIIPKRRNDSRWAVCRLLGKIPVFFRLTIVWLIVLVPFYNSERRFWETAAYVKLHDESRIVRPGELDVDFVIITPSRFPGRIYYDARVTANREALLLALKKKGLEAIQQVDAPDGP</sequence>
<dbReference type="Proteomes" id="UP001284537">
    <property type="component" value="Unassembled WGS sequence"/>
</dbReference>
<keyword evidence="1" id="KW-0812">Transmembrane</keyword>
<organism evidence="2 3">
    <name type="scientific">Methylomonas defluvii</name>
    <dbReference type="NCBI Taxonomy" id="3045149"/>
    <lineage>
        <taxon>Bacteria</taxon>
        <taxon>Pseudomonadati</taxon>
        <taxon>Pseudomonadota</taxon>
        <taxon>Gammaproteobacteria</taxon>
        <taxon>Methylococcales</taxon>
        <taxon>Methylococcaceae</taxon>
        <taxon>Methylomonas</taxon>
    </lineage>
</organism>
<feature type="transmembrane region" description="Helical" evidence="1">
    <location>
        <begin position="76"/>
        <end position="98"/>
    </location>
</feature>
<evidence type="ECO:0000313" key="3">
    <source>
        <dbReference type="Proteomes" id="UP001284537"/>
    </source>
</evidence>
<keyword evidence="1" id="KW-0472">Membrane</keyword>
<feature type="transmembrane region" description="Helical" evidence="1">
    <location>
        <begin position="46"/>
        <end position="64"/>
    </location>
</feature>
<proteinExistence type="predicted"/>
<protein>
    <submittedName>
        <fullName evidence="2">Uncharacterized protein</fullName>
    </submittedName>
</protein>
<accession>A0ABU4ULI8</accession>
<keyword evidence="1" id="KW-1133">Transmembrane helix</keyword>
<gene>
    <name evidence="2" type="ORF">QLH52_20410</name>
</gene>
<evidence type="ECO:0000256" key="1">
    <source>
        <dbReference type="SAM" id="Phobius"/>
    </source>
</evidence>
<evidence type="ECO:0000313" key="2">
    <source>
        <dbReference type="EMBL" id="MDX8129670.1"/>
    </source>
</evidence>
<reference evidence="2 3" key="1">
    <citation type="submission" date="2023-11" db="EMBL/GenBank/DDBJ databases">
        <authorList>
            <person name="Ouyang M.-Y."/>
        </authorList>
    </citation>
    <scope>NUCLEOTIDE SEQUENCE [LARGE SCALE GENOMIC DNA]</scope>
    <source>
        <strain evidence="2 3">OY6</strain>
    </source>
</reference>
<keyword evidence="3" id="KW-1185">Reference proteome</keyword>
<name>A0ABU4ULI8_9GAMM</name>